<evidence type="ECO:0000256" key="6">
    <source>
        <dbReference type="ARBA" id="ARBA00022676"/>
    </source>
</evidence>
<dbReference type="GO" id="GO:0008655">
    <property type="term" value="P:pyrimidine-containing compound salvage"/>
    <property type="evidence" value="ECO:0007669"/>
    <property type="project" value="UniProtKB-ARBA"/>
</dbReference>
<dbReference type="GO" id="GO:0005525">
    <property type="term" value="F:GTP binding"/>
    <property type="evidence" value="ECO:0007669"/>
    <property type="project" value="UniProtKB-KW"/>
</dbReference>
<comment type="cofactor">
    <cofactor evidence="1">
        <name>Mg(2+)</name>
        <dbReference type="ChEBI" id="CHEBI:18420"/>
    </cofactor>
</comment>
<dbReference type="EC" id="2.4.2.9" evidence="4"/>
<dbReference type="GO" id="GO:0004845">
    <property type="term" value="F:uracil phosphoribosyltransferase activity"/>
    <property type="evidence" value="ECO:0007669"/>
    <property type="project" value="UniProtKB-EC"/>
</dbReference>
<evidence type="ECO:0000256" key="8">
    <source>
        <dbReference type="ARBA" id="ARBA00022741"/>
    </source>
</evidence>
<dbReference type="AlphaFoldDB" id="A0A7R7XQ38"/>
<dbReference type="GeneID" id="64975342"/>
<evidence type="ECO:0000259" key="10">
    <source>
        <dbReference type="Pfam" id="PF14681"/>
    </source>
</evidence>
<keyword evidence="9" id="KW-0342">GTP-binding</keyword>
<dbReference type="Gene3D" id="3.40.50.2020">
    <property type="match status" value="1"/>
</dbReference>
<sequence>MLSMSAGFEGIKESNAMARVTNRDAKVTSYPTQLICPALTLIPFRTDHIMSDETIPAIWHAETNGNAPPKCRKNFHHPQVTVLPQHNHLLSLMTILRDAETTASRFAEVVERVAEQLVGAALNLLPTENADVISPTGTTYRGVRQTQDVCGVSILRAGASLENAVRRCYTGPLSFGKILIQRDETTCLPSLLYSKLPLGIETKTVLILEPMLATGGSACTAIKVIKDRGVPEENIIFVNVLSSQRGVQTLFSRFPSIRLVTAAVDEELTPRKLVLRKRPNALNDAN</sequence>
<protein>
    <recommendedName>
        <fullName evidence="4">uracil phosphoribosyltransferase</fullName>
        <ecNumber evidence="4">2.4.2.9</ecNumber>
    </recommendedName>
</protein>
<evidence type="ECO:0000256" key="7">
    <source>
        <dbReference type="ARBA" id="ARBA00022679"/>
    </source>
</evidence>
<dbReference type="InterPro" id="IPR000836">
    <property type="entry name" value="PRTase_dom"/>
</dbReference>
<dbReference type="InterPro" id="IPR029057">
    <property type="entry name" value="PRTase-like"/>
</dbReference>
<dbReference type="OrthoDB" id="106623at2759"/>
<keyword evidence="7 11" id="KW-0808">Transferase</keyword>
<evidence type="ECO:0000256" key="2">
    <source>
        <dbReference type="ARBA" id="ARBA00005180"/>
    </source>
</evidence>
<dbReference type="SUPFAM" id="SSF53271">
    <property type="entry name" value="PRTase-like"/>
    <property type="match status" value="1"/>
</dbReference>
<dbReference type="Pfam" id="PF14681">
    <property type="entry name" value="UPRTase"/>
    <property type="match status" value="1"/>
</dbReference>
<dbReference type="EMBL" id="AP024447">
    <property type="protein sequence ID" value="BCS25337.1"/>
    <property type="molecule type" value="Genomic_DNA"/>
</dbReference>
<evidence type="ECO:0000256" key="9">
    <source>
        <dbReference type="ARBA" id="ARBA00023134"/>
    </source>
</evidence>
<feature type="domain" description="Phosphoribosyltransferase" evidence="10">
    <location>
        <begin position="84"/>
        <end position="276"/>
    </location>
</feature>
<evidence type="ECO:0000256" key="1">
    <source>
        <dbReference type="ARBA" id="ARBA00001946"/>
    </source>
</evidence>
<dbReference type="RefSeq" id="XP_041557531.1">
    <property type="nucleotide sequence ID" value="XM_041705002.1"/>
</dbReference>
<reference evidence="11" key="2">
    <citation type="submission" date="2021-02" db="EMBL/GenBank/DDBJ databases">
        <title>Aspergillus puulaauensis MK2 genome sequence.</title>
        <authorList>
            <person name="Futagami T."/>
            <person name="Mori K."/>
            <person name="Kadooka C."/>
            <person name="Tanaka T."/>
        </authorList>
    </citation>
    <scope>NUCLEOTIDE SEQUENCE</scope>
    <source>
        <strain evidence="11">MK2</strain>
    </source>
</reference>
<accession>A0A7R7XQ38</accession>
<dbReference type="Proteomes" id="UP000654913">
    <property type="component" value="Chromosome 5"/>
</dbReference>
<organism evidence="11 12">
    <name type="scientific">Aspergillus puulaauensis</name>
    <dbReference type="NCBI Taxonomy" id="1220207"/>
    <lineage>
        <taxon>Eukaryota</taxon>
        <taxon>Fungi</taxon>
        <taxon>Dikarya</taxon>
        <taxon>Ascomycota</taxon>
        <taxon>Pezizomycotina</taxon>
        <taxon>Eurotiomycetes</taxon>
        <taxon>Eurotiomycetidae</taxon>
        <taxon>Eurotiales</taxon>
        <taxon>Aspergillaceae</taxon>
        <taxon>Aspergillus</taxon>
    </lineage>
</organism>
<dbReference type="KEGG" id="apuu:APUU_50048S"/>
<evidence type="ECO:0000256" key="4">
    <source>
        <dbReference type="ARBA" id="ARBA00011894"/>
    </source>
</evidence>
<evidence type="ECO:0000313" key="12">
    <source>
        <dbReference type="Proteomes" id="UP000654913"/>
    </source>
</evidence>
<comment type="similarity">
    <text evidence="3">Belongs to the UPRTase family.</text>
</comment>
<keyword evidence="6 11" id="KW-0328">Glycosyltransferase</keyword>
<keyword evidence="12" id="KW-1185">Reference proteome</keyword>
<gene>
    <name evidence="11" type="primary">FUR1_1</name>
    <name evidence="11" type="ORF">APUU_50048S</name>
</gene>
<evidence type="ECO:0000256" key="3">
    <source>
        <dbReference type="ARBA" id="ARBA00009516"/>
    </source>
</evidence>
<keyword evidence="5" id="KW-0021">Allosteric enzyme</keyword>
<proteinExistence type="inferred from homology"/>
<reference evidence="11" key="1">
    <citation type="submission" date="2021-01" db="EMBL/GenBank/DDBJ databases">
        <authorList>
            <consortium name="Aspergillus puulaauensis MK2 genome sequencing consortium"/>
            <person name="Kazuki M."/>
            <person name="Futagami T."/>
        </authorList>
    </citation>
    <scope>NUCLEOTIDE SEQUENCE</scope>
    <source>
        <strain evidence="11">MK2</strain>
    </source>
</reference>
<dbReference type="CDD" id="cd06223">
    <property type="entry name" value="PRTases_typeI"/>
    <property type="match status" value="1"/>
</dbReference>
<comment type="pathway">
    <text evidence="2">Pyrimidine metabolism; UMP biosynthesis via salvage pathway; UMP from uracil: step 1/1.</text>
</comment>
<dbReference type="FunFam" id="3.40.50.2020:FF:000023">
    <property type="entry name" value="Probable uracil phosphoribosyltransferase"/>
    <property type="match status" value="1"/>
</dbReference>
<evidence type="ECO:0000256" key="5">
    <source>
        <dbReference type="ARBA" id="ARBA00022533"/>
    </source>
</evidence>
<name>A0A7R7XQ38_9EURO</name>
<keyword evidence="8" id="KW-0547">Nucleotide-binding</keyword>
<evidence type="ECO:0000313" key="11">
    <source>
        <dbReference type="EMBL" id="BCS25337.1"/>
    </source>
</evidence>